<name>A0A8T0GNV9_CERPU</name>
<evidence type="ECO:0000313" key="2">
    <source>
        <dbReference type="EMBL" id="KAG0559884.1"/>
    </source>
</evidence>
<feature type="region of interest" description="Disordered" evidence="1">
    <location>
        <begin position="169"/>
        <end position="195"/>
    </location>
</feature>
<feature type="compositionally biased region" description="Basic and acidic residues" evidence="1">
    <location>
        <begin position="64"/>
        <end position="77"/>
    </location>
</feature>
<feature type="region of interest" description="Disordered" evidence="1">
    <location>
        <begin position="210"/>
        <end position="240"/>
    </location>
</feature>
<evidence type="ECO:0000313" key="3">
    <source>
        <dbReference type="Proteomes" id="UP000822688"/>
    </source>
</evidence>
<feature type="compositionally biased region" description="Basic and acidic residues" evidence="1">
    <location>
        <begin position="39"/>
        <end position="49"/>
    </location>
</feature>
<evidence type="ECO:0008006" key="4">
    <source>
        <dbReference type="Google" id="ProtNLM"/>
    </source>
</evidence>
<protein>
    <recommendedName>
        <fullName evidence="4">Dehydrin</fullName>
    </recommendedName>
</protein>
<accession>A0A8T0GNV9</accession>
<dbReference type="EMBL" id="CM026431">
    <property type="protein sequence ID" value="KAG0559884.1"/>
    <property type="molecule type" value="Genomic_DNA"/>
</dbReference>
<feature type="compositionally biased region" description="Polar residues" evidence="1">
    <location>
        <begin position="25"/>
        <end position="34"/>
    </location>
</feature>
<keyword evidence="3" id="KW-1185">Reference proteome</keyword>
<feature type="region of interest" description="Disordered" evidence="1">
    <location>
        <begin position="1"/>
        <end position="111"/>
    </location>
</feature>
<reference evidence="2" key="1">
    <citation type="submission" date="2020-06" db="EMBL/GenBank/DDBJ databases">
        <title>WGS assembly of Ceratodon purpureus strain R40.</title>
        <authorList>
            <person name="Carey S.B."/>
            <person name="Jenkins J."/>
            <person name="Shu S."/>
            <person name="Lovell J.T."/>
            <person name="Sreedasyam A."/>
            <person name="Maumus F."/>
            <person name="Tiley G.P."/>
            <person name="Fernandez-Pozo N."/>
            <person name="Barry K."/>
            <person name="Chen C."/>
            <person name="Wang M."/>
            <person name="Lipzen A."/>
            <person name="Daum C."/>
            <person name="Saski C.A."/>
            <person name="Payton A.C."/>
            <person name="Mcbreen J.C."/>
            <person name="Conrad R.E."/>
            <person name="Kollar L.M."/>
            <person name="Olsson S."/>
            <person name="Huttunen S."/>
            <person name="Landis J.B."/>
            <person name="Wickett N.J."/>
            <person name="Johnson M.G."/>
            <person name="Rensing S.A."/>
            <person name="Grimwood J."/>
            <person name="Schmutz J."/>
            <person name="Mcdaniel S.F."/>
        </authorList>
    </citation>
    <scope>NUCLEOTIDE SEQUENCE</scope>
    <source>
        <strain evidence="2">R40</strain>
    </source>
</reference>
<evidence type="ECO:0000256" key="1">
    <source>
        <dbReference type="SAM" id="MobiDB-lite"/>
    </source>
</evidence>
<proteinExistence type="predicted"/>
<dbReference type="EMBL" id="CM026431">
    <property type="protein sequence ID" value="KAG0559885.1"/>
    <property type="molecule type" value="Genomic_DNA"/>
</dbReference>
<organism evidence="2 3">
    <name type="scientific">Ceratodon purpureus</name>
    <name type="common">Fire moss</name>
    <name type="synonym">Dicranum purpureum</name>
    <dbReference type="NCBI Taxonomy" id="3225"/>
    <lineage>
        <taxon>Eukaryota</taxon>
        <taxon>Viridiplantae</taxon>
        <taxon>Streptophyta</taxon>
        <taxon>Embryophyta</taxon>
        <taxon>Bryophyta</taxon>
        <taxon>Bryophytina</taxon>
        <taxon>Bryopsida</taxon>
        <taxon>Dicranidae</taxon>
        <taxon>Pseudoditrichales</taxon>
        <taxon>Ditrichaceae</taxon>
        <taxon>Ceratodon</taxon>
    </lineage>
</organism>
<feature type="region of interest" description="Disordered" evidence="1">
    <location>
        <begin position="125"/>
        <end position="155"/>
    </location>
</feature>
<feature type="region of interest" description="Disordered" evidence="1">
    <location>
        <begin position="512"/>
        <end position="538"/>
    </location>
</feature>
<feature type="compositionally biased region" description="Polar residues" evidence="1">
    <location>
        <begin position="1"/>
        <end position="18"/>
    </location>
</feature>
<comment type="caution">
    <text evidence="2">The sequence shown here is derived from an EMBL/GenBank/DDBJ whole genome shotgun (WGS) entry which is preliminary data.</text>
</comment>
<gene>
    <name evidence="2" type="ORF">KC19_10G136800</name>
</gene>
<dbReference type="Proteomes" id="UP000822688">
    <property type="component" value="Chromosome 10"/>
</dbReference>
<sequence length="575" mass="60622">MNQYGTGQNVPYNSSQQDADLVNNPRYTGQSAGTNPLGHDGRGPAEESRYGAAPLSTTGVDEYGNPRREGMVDKVKDAVGMGPHSGATGYDGRRDEPGYGTPGHDNYGQPRKEGIVDKVKDAVGMGPNSGATGYDGRRDEPGYGTPGYDNYGQPRKEGMVDKVKDAVGMGPHSGTTGYDARRDQPGYGTPGYDNYGQPREGMVDKMKDAAGVGPHSGTTGYDARRDQPGYGTPGYDNYGQPREGMVDKVKDAVGVGPHSGAYPHDGTRGEDYTNVNHPSSATGFGGGLGHPHGTTTTGYDQSGLGSGLGTGHHHDHDGVRVVPGNIPMADFGERRVEPGYDASRGHIGHTHQGTLTGSPRKEGIVEKIKDAVGMNKHDNVAHTYPGTTMGTVLPNTYGTGEPGLLHHGNTASTTPGYSHNHMVDTGLGHERHPGSNTGYPHETLGERVEDAVGVGQHGAAGYPHNTTSEYPGSTTGYPHETMGDKVKDAVGVGPHHGVGDTDYDHERRGKGFEDTTGMMHDTKTGPGYDATRTGGGTGYDETNVDYPHNDANAYGIDSAPPKKGIMTKIKEKLHH</sequence>
<dbReference type="AlphaFoldDB" id="A0A8T0GNV9"/>